<organism evidence="17 18">
    <name type="scientific">Candidatus Scalindua japonica</name>
    <dbReference type="NCBI Taxonomy" id="1284222"/>
    <lineage>
        <taxon>Bacteria</taxon>
        <taxon>Pseudomonadati</taxon>
        <taxon>Planctomycetota</taxon>
        <taxon>Candidatus Brocadiia</taxon>
        <taxon>Candidatus Brocadiales</taxon>
        <taxon>Candidatus Scalinduaceae</taxon>
        <taxon>Candidatus Scalindua</taxon>
    </lineage>
</organism>
<evidence type="ECO:0000256" key="6">
    <source>
        <dbReference type="ARBA" id="ARBA00022692"/>
    </source>
</evidence>
<dbReference type="GO" id="GO:0009279">
    <property type="term" value="C:cell outer membrane"/>
    <property type="evidence" value="ECO:0007669"/>
    <property type="project" value="UniProtKB-SubCell"/>
</dbReference>
<dbReference type="GO" id="GO:0015159">
    <property type="term" value="F:polysaccharide transmembrane transporter activity"/>
    <property type="evidence" value="ECO:0007669"/>
    <property type="project" value="InterPro"/>
</dbReference>
<evidence type="ECO:0000313" key="17">
    <source>
        <dbReference type="EMBL" id="GAX61261.1"/>
    </source>
</evidence>
<keyword evidence="6" id="KW-0812">Transmembrane</keyword>
<keyword evidence="11" id="KW-0472">Membrane</keyword>
<accession>A0A286TZM4</accession>
<dbReference type="Pfam" id="PF22461">
    <property type="entry name" value="SLBB_2"/>
    <property type="match status" value="1"/>
</dbReference>
<evidence type="ECO:0000256" key="3">
    <source>
        <dbReference type="ARBA" id="ARBA00022448"/>
    </source>
</evidence>
<keyword evidence="14" id="KW-0449">Lipoprotein</keyword>
<dbReference type="InterPro" id="IPR054765">
    <property type="entry name" value="SLBB_dom"/>
</dbReference>
<sequence length="268" mass="29836">MESVIFMNRNFQGKVHKYKSAAKSIVCLMLICLMTASCLGVNTIPKLEHTEFPLHPLERPTITLGPGDVIEVKYRFWPELNEIQTVRHDGNISLQLIDEVQVAGLTPEKLDEHLTKLYEKHLKDPVLTVIVRSQADQRVYIGGAVKTPGVLPINGNMTALEAIMIAGGFDTTTAAPKNVVLIQNIGEKRYASLLDLENAFYKPESDPYFLGPNDMLFVPRKMIVKLNDFVAQYITGLMPPSFTATNTTQKLKSTNTIGFRPNSGGSFR</sequence>
<evidence type="ECO:0000256" key="5">
    <source>
        <dbReference type="ARBA" id="ARBA00022597"/>
    </source>
</evidence>
<keyword evidence="18" id="KW-1185">Reference proteome</keyword>
<dbReference type="Gene3D" id="3.10.560.10">
    <property type="entry name" value="Outer membrane lipoprotein wza domain like"/>
    <property type="match status" value="1"/>
</dbReference>
<dbReference type="AlphaFoldDB" id="A0A286TZM4"/>
<comment type="caution">
    <text evidence="17">The sequence shown here is derived from an EMBL/GenBank/DDBJ whole genome shotgun (WGS) entry which is preliminary data.</text>
</comment>
<dbReference type="GO" id="GO:0015288">
    <property type="term" value="F:porin activity"/>
    <property type="evidence" value="ECO:0007669"/>
    <property type="project" value="UniProtKB-KW"/>
</dbReference>
<keyword evidence="10" id="KW-0626">Porin</keyword>
<evidence type="ECO:0000259" key="15">
    <source>
        <dbReference type="Pfam" id="PF02563"/>
    </source>
</evidence>
<dbReference type="Pfam" id="PF02563">
    <property type="entry name" value="Poly_export"/>
    <property type="match status" value="1"/>
</dbReference>
<dbReference type="EMBL" id="BAOS01000020">
    <property type="protein sequence ID" value="GAX61261.1"/>
    <property type="molecule type" value="Genomic_DNA"/>
</dbReference>
<name>A0A286TZM4_9BACT</name>
<keyword evidence="12" id="KW-0564">Palmitate</keyword>
<evidence type="ECO:0000256" key="8">
    <source>
        <dbReference type="ARBA" id="ARBA00023047"/>
    </source>
</evidence>
<feature type="domain" description="Polysaccharide export protein N-terminal" evidence="15">
    <location>
        <begin position="60"/>
        <end position="131"/>
    </location>
</feature>
<dbReference type="PANTHER" id="PTHR33619:SF3">
    <property type="entry name" value="POLYSACCHARIDE EXPORT PROTEIN GFCE-RELATED"/>
    <property type="match status" value="1"/>
</dbReference>
<dbReference type="Gene3D" id="3.30.1950.10">
    <property type="entry name" value="wza like domain"/>
    <property type="match status" value="1"/>
</dbReference>
<evidence type="ECO:0000313" key="18">
    <source>
        <dbReference type="Proteomes" id="UP000218542"/>
    </source>
</evidence>
<reference evidence="18" key="1">
    <citation type="journal article" date="2017" name="Environ. Microbiol. Rep.">
        <title>Genetic Diversity of Marine Anaerobic Ammonium-Oxidizing Bacteria as Revealed by Genomic and Proteomic Analyses of 'Candidatus Scalindua japonica'.</title>
        <authorList>
            <person name="Oshiki M."/>
            <person name="Mizuto K."/>
            <person name="Kimura Z."/>
            <person name="Kindaichi T."/>
            <person name="Satoh H."/>
            <person name="Okabe S."/>
        </authorList>
    </citation>
    <scope>NUCLEOTIDE SEQUENCE [LARGE SCALE GENOMIC DNA]</scope>
    <source>
        <strain evidence="18">husup-a2</strain>
    </source>
</reference>
<keyword evidence="4" id="KW-1134">Transmembrane beta strand</keyword>
<evidence type="ECO:0000256" key="1">
    <source>
        <dbReference type="ARBA" id="ARBA00004571"/>
    </source>
</evidence>
<proteinExistence type="inferred from homology"/>
<feature type="domain" description="SLBB" evidence="16">
    <location>
        <begin position="137"/>
        <end position="218"/>
    </location>
</feature>
<dbReference type="GO" id="GO:0046930">
    <property type="term" value="C:pore complex"/>
    <property type="evidence" value="ECO:0007669"/>
    <property type="project" value="UniProtKB-KW"/>
</dbReference>
<keyword evidence="5" id="KW-0762">Sugar transport</keyword>
<dbReference type="OrthoDB" id="279464at2"/>
<evidence type="ECO:0000259" key="16">
    <source>
        <dbReference type="Pfam" id="PF22461"/>
    </source>
</evidence>
<dbReference type="InterPro" id="IPR049712">
    <property type="entry name" value="Poly_export"/>
</dbReference>
<keyword evidence="7" id="KW-0732">Signal</keyword>
<evidence type="ECO:0000256" key="11">
    <source>
        <dbReference type="ARBA" id="ARBA00023136"/>
    </source>
</evidence>
<dbReference type="GO" id="GO:0006811">
    <property type="term" value="P:monoatomic ion transport"/>
    <property type="evidence" value="ECO:0007669"/>
    <property type="project" value="UniProtKB-KW"/>
</dbReference>
<evidence type="ECO:0000256" key="4">
    <source>
        <dbReference type="ARBA" id="ARBA00022452"/>
    </source>
</evidence>
<evidence type="ECO:0000256" key="13">
    <source>
        <dbReference type="ARBA" id="ARBA00023237"/>
    </source>
</evidence>
<evidence type="ECO:0000256" key="14">
    <source>
        <dbReference type="ARBA" id="ARBA00023288"/>
    </source>
</evidence>
<dbReference type="Proteomes" id="UP000218542">
    <property type="component" value="Unassembled WGS sequence"/>
</dbReference>
<keyword evidence="3" id="KW-0813">Transport</keyword>
<evidence type="ECO:0000256" key="7">
    <source>
        <dbReference type="ARBA" id="ARBA00022729"/>
    </source>
</evidence>
<evidence type="ECO:0000256" key="2">
    <source>
        <dbReference type="ARBA" id="ARBA00009450"/>
    </source>
</evidence>
<keyword evidence="13" id="KW-0998">Cell outer membrane</keyword>
<dbReference type="InterPro" id="IPR003715">
    <property type="entry name" value="Poly_export_N"/>
</dbReference>
<protein>
    <submittedName>
        <fullName evidence="17">Conserved protein</fullName>
    </submittedName>
</protein>
<comment type="similarity">
    <text evidence="2">Belongs to the BexD/CtrA/VexA family.</text>
</comment>
<gene>
    <name evidence="17" type="ORF">SCALIN_C20_0038</name>
</gene>
<evidence type="ECO:0000256" key="10">
    <source>
        <dbReference type="ARBA" id="ARBA00023114"/>
    </source>
</evidence>
<comment type="subcellular location">
    <subcellularLocation>
        <location evidence="1">Cell outer membrane</location>
        <topology evidence="1">Multi-pass membrane protein</topology>
    </subcellularLocation>
</comment>
<dbReference type="PANTHER" id="PTHR33619">
    <property type="entry name" value="POLYSACCHARIDE EXPORT PROTEIN GFCE-RELATED"/>
    <property type="match status" value="1"/>
</dbReference>
<evidence type="ECO:0000256" key="9">
    <source>
        <dbReference type="ARBA" id="ARBA00023065"/>
    </source>
</evidence>
<keyword evidence="8" id="KW-0625">Polysaccharide transport</keyword>
<keyword evidence="9" id="KW-0406">Ion transport</keyword>
<evidence type="ECO:0000256" key="12">
    <source>
        <dbReference type="ARBA" id="ARBA00023139"/>
    </source>
</evidence>